<evidence type="ECO:0000313" key="4">
    <source>
        <dbReference type="EMBL" id="CAD8160090.1"/>
    </source>
</evidence>
<keyword evidence="5" id="KW-1185">Reference proteome</keyword>
<feature type="transmembrane region" description="Helical" evidence="2">
    <location>
        <begin position="228"/>
        <end position="247"/>
    </location>
</feature>
<accession>A0A8S1U5G4</accession>
<gene>
    <name evidence="4" type="ORF">PPENT_87.1.T0340147</name>
</gene>
<keyword evidence="2" id="KW-0472">Membrane</keyword>
<keyword evidence="1" id="KW-0863">Zinc-finger</keyword>
<keyword evidence="1" id="KW-0862">Zinc</keyword>
<protein>
    <recommendedName>
        <fullName evidence="3">RING-type domain-containing protein</fullName>
    </recommendedName>
</protein>
<name>A0A8S1U5G4_9CILI</name>
<feature type="transmembrane region" description="Helical" evidence="2">
    <location>
        <begin position="49"/>
        <end position="67"/>
    </location>
</feature>
<dbReference type="Pfam" id="PF13639">
    <property type="entry name" value="zf-RING_2"/>
    <property type="match status" value="1"/>
</dbReference>
<sequence length="358" mass="42807">MQDQIQQDLLKQHNQDDDEFMIKENLDHHKQPTVLFQIGKEFLQQHHQLLAIHTVLKFIAALTLIILKVTLYRDQILQKNYNKIFDDAYLEIWIYISCIHSLFEFIYCNQLLKKIDNEILCIQVAEKIGQLILIKIPETYSYEEKQSYIKDQVEILNQGMLQRYMVEGRIEQSIKVLIAKEIKKIILQTEKFLYLLGKGCFILFQFILLWGLIFYFHCVNSNQVLEIYTFYRIYLFWVVFLGIIQYFNFYIKVFLFFILLPINFYDCLNNYCIKRKEKMKINDQFKDSTLSLQETNEENNNECAICMNKLVDQDEIIIITCLNKHRLHSTCVGLLDINNKCPLCRGYDVQTRQLSMNC</sequence>
<dbReference type="Proteomes" id="UP000689195">
    <property type="component" value="Unassembled WGS sequence"/>
</dbReference>
<keyword evidence="2" id="KW-0812">Transmembrane</keyword>
<proteinExistence type="predicted"/>
<organism evidence="4 5">
    <name type="scientific">Paramecium pentaurelia</name>
    <dbReference type="NCBI Taxonomy" id="43138"/>
    <lineage>
        <taxon>Eukaryota</taxon>
        <taxon>Sar</taxon>
        <taxon>Alveolata</taxon>
        <taxon>Ciliophora</taxon>
        <taxon>Intramacronucleata</taxon>
        <taxon>Oligohymenophorea</taxon>
        <taxon>Peniculida</taxon>
        <taxon>Parameciidae</taxon>
        <taxon>Paramecium</taxon>
    </lineage>
</organism>
<evidence type="ECO:0000256" key="2">
    <source>
        <dbReference type="SAM" id="Phobius"/>
    </source>
</evidence>
<reference evidence="4" key="1">
    <citation type="submission" date="2021-01" db="EMBL/GenBank/DDBJ databases">
        <authorList>
            <consortium name="Genoscope - CEA"/>
            <person name="William W."/>
        </authorList>
    </citation>
    <scope>NUCLEOTIDE SEQUENCE</scope>
</reference>
<feature type="transmembrane region" description="Helical" evidence="2">
    <location>
        <begin position="192"/>
        <end position="216"/>
    </location>
</feature>
<dbReference type="OrthoDB" id="10062243at2759"/>
<dbReference type="EMBL" id="CAJJDO010000034">
    <property type="protein sequence ID" value="CAD8160090.1"/>
    <property type="molecule type" value="Genomic_DNA"/>
</dbReference>
<feature type="domain" description="RING-type" evidence="3">
    <location>
        <begin position="303"/>
        <end position="345"/>
    </location>
</feature>
<dbReference type="AlphaFoldDB" id="A0A8S1U5G4"/>
<comment type="caution">
    <text evidence="4">The sequence shown here is derived from an EMBL/GenBank/DDBJ whole genome shotgun (WGS) entry which is preliminary data.</text>
</comment>
<dbReference type="CDD" id="cd16448">
    <property type="entry name" value="RING-H2"/>
    <property type="match status" value="1"/>
</dbReference>
<evidence type="ECO:0000256" key="1">
    <source>
        <dbReference type="PROSITE-ProRule" id="PRU00175"/>
    </source>
</evidence>
<keyword evidence="1" id="KW-0479">Metal-binding</keyword>
<dbReference type="PROSITE" id="PS50089">
    <property type="entry name" value="ZF_RING_2"/>
    <property type="match status" value="1"/>
</dbReference>
<keyword evidence="2" id="KW-1133">Transmembrane helix</keyword>
<evidence type="ECO:0000313" key="5">
    <source>
        <dbReference type="Proteomes" id="UP000689195"/>
    </source>
</evidence>
<evidence type="ECO:0000259" key="3">
    <source>
        <dbReference type="PROSITE" id="PS50089"/>
    </source>
</evidence>
<dbReference type="InterPro" id="IPR001841">
    <property type="entry name" value="Znf_RING"/>
</dbReference>
<dbReference type="GO" id="GO:0008270">
    <property type="term" value="F:zinc ion binding"/>
    <property type="evidence" value="ECO:0007669"/>
    <property type="project" value="UniProtKB-KW"/>
</dbReference>